<feature type="transmembrane region" description="Helical" evidence="6">
    <location>
        <begin position="74"/>
        <end position="91"/>
    </location>
</feature>
<reference evidence="7" key="1">
    <citation type="submission" date="2021-02" db="EMBL/GenBank/DDBJ databases">
        <title>First Annotated Genome of the Yellow-green Alga Tribonema minus.</title>
        <authorList>
            <person name="Mahan K.M."/>
        </authorList>
    </citation>
    <scope>NUCLEOTIDE SEQUENCE</scope>
    <source>
        <strain evidence="7">UTEX B ZZ1240</strain>
    </source>
</reference>
<dbReference type="Proteomes" id="UP000664859">
    <property type="component" value="Unassembled WGS sequence"/>
</dbReference>
<dbReference type="OrthoDB" id="63113at2759"/>
<gene>
    <name evidence="7" type="ORF">JKP88DRAFT_354495</name>
</gene>
<dbReference type="GO" id="GO:0016020">
    <property type="term" value="C:membrane"/>
    <property type="evidence" value="ECO:0007669"/>
    <property type="project" value="UniProtKB-SubCell"/>
</dbReference>
<evidence type="ECO:0000256" key="4">
    <source>
        <dbReference type="ARBA" id="ARBA00023136"/>
    </source>
</evidence>
<evidence type="ECO:0000256" key="1">
    <source>
        <dbReference type="ARBA" id="ARBA00004141"/>
    </source>
</evidence>
<evidence type="ECO:0000256" key="6">
    <source>
        <dbReference type="SAM" id="Phobius"/>
    </source>
</evidence>
<dbReference type="InterPro" id="IPR004895">
    <property type="entry name" value="Prenylated_rab_accept_PRA1"/>
</dbReference>
<comment type="caution">
    <text evidence="7">The sequence shown here is derived from an EMBL/GenBank/DDBJ whole genome shotgun (WGS) entry which is preliminary data.</text>
</comment>
<keyword evidence="8" id="KW-1185">Reference proteome</keyword>
<dbReference type="PANTHER" id="PTHR19317">
    <property type="entry name" value="PRENYLATED RAB ACCEPTOR 1-RELATED"/>
    <property type="match status" value="1"/>
</dbReference>
<dbReference type="AlphaFoldDB" id="A0A836CGC4"/>
<keyword evidence="2 6" id="KW-0812">Transmembrane</keyword>
<evidence type="ECO:0000256" key="3">
    <source>
        <dbReference type="ARBA" id="ARBA00022989"/>
    </source>
</evidence>
<feature type="transmembrane region" description="Helical" evidence="6">
    <location>
        <begin position="103"/>
        <end position="124"/>
    </location>
</feature>
<keyword evidence="3 6" id="KW-1133">Transmembrane helix</keyword>
<feature type="compositionally biased region" description="Gly residues" evidence="5">
    <location>
        <begin position="169"/>
        <end position="182"/>
    </location>
</feature>
<dbReference type="EMBL" id="JAFCMP010000174">
    <property type="protein sequence ID" value="KAG5184223.1"/>
    <property type="molecule type" value="Genomic_DNA"/>
</dbReference>
<keyword evidence="4 6" id="KW-0472">Membrane</keyword>
<organism evidence="7 8">
    <name type="scientific">Tribonema minus</name>
    <dbReference type="NCBI Taxonomy" id="303371"/>
    <lineage>
        <taxon>Eukaryota</taxon>
        <taxon>Sar</taxon>
        <taxon>Stramenopiles</taxon>
        <taxon>Ochrophyta</taxon>
        <taxon>PX clade</taxon>
        <taxon>Xanthophyceae</taxon>
        <taxon>Tribonematales</taxon>
        <taxon>Tribonemataceae</taxon>
        <taxon>Tribonema</taxon>
    </lineage>
</organism>
<dbReference type="PANTHER" id="PTHR19317:SF0">
    <property type="entry name" value="PRENYLATED RAB ACCEPTOR PROTEIN 1"/>
    <property type="match status" value="1"/>
</dbReference>
<name>A0A836CGC4_9STRA</name>
<evidence type="ECO:0000256" key="2">
    <source>
        <dbReference type="ARBA" id="ARBA00022692"/>
    </source>
</evidence>
<evidence type="ECO:0000256" key="5">
    <source>
        <dbReference type="SAM" id="MobiDB-lite"/>
    </source>
</evidence>
<dbReference type="Pfam" id="PF03208">
    <property type="entry name" value="PRA1"/>
    <property type="match status" value="1"/>
</dbReference>
<proteinExistence type="predicted"/>
<comment type="subcellular location">
    <subcellularLocation>
        <location evidence="1">Membrane</location>
        <topology evidence="1">Multi-pass membrane protein</topology>
    </subcellularLocation>
</comment>
<evidence type="ECO:0000313" key="8">
    <source>
        <dbReference type="Proteomes" id="UP000664859"/>
    </source>
</evidence>
<accession>A0A836CGC4</accession>
<dbReference type="GO" id="GO:0005794">
    <property type="term" value="C:Golgi apparatus"/>
    <property type="evidence" value="ECO:0007669"/>
    <property type="project" value="TreeGrafter"/>
</dbReference>
<protein>
    <submittedName>
        <fullName evidence="7">PRA1 family protein-domain-containing protein</fullName>
    </submittedName>
</protein>
<feature type="transmembrane region" description="Helical" evidence="6">
    <location>
        <begin position="51"/>
        <end position="68"/>
    </location>
</feature>
<evidence type="ECO:0000313" key="7">
    <source>
        <dbReference type="EMBL" id="KAG5184223.1"/>
    </source>
</evidence>
<feature type="region of interest" description="Disordered" evidence="5">
    <location>
        <begin position="167"/>
        <end position="187"/>
    </location>
</feature>
<sequence length="360" mass="37245">MANSSLAEAKAQLQAMLGEVRPWAEFVGPVAPPPKWTLPDIQRRLVANTRFFKANYALLVALMSAYYIVTSPGLLLTLLVCLMLYGAVLLTRRKNYVFMNGAVIVTDTVKMGVATVVTVILLGAMGYLFALQWAVSLGGLVCLAHALLRPPVARALLTQRSEADASAGVRGGDIEGGPGGLGLDDPRNMPANANMRLRSRPFGAPAEPLPGAPIGMPKNRCVSPSNFEIGGVQGLCNVYVSTDSCYIHPQAISIVKSAFAALDFSAQAHRSQSACSSEPLTMRTPRASAAGERVAVTLVAGGRPAYIQCLVRPGAVAAAATAVALLPSPQWGCLGGGGAGGAGALARGRGYAADYGGAVA</sequence>